<feature type="region of interest" description="Disordered" evidence="1">
    <location>
        <begin position="513"/>
        <end position="536"/>
    </location>
</feature>
<dbReference type="Proteomes" id="UP000634476">
    <property type="component" value="Unassembled WGS sequence"/>
</dbReference>
<sequence length="536" mass="56580">MPGDEQHTRPTEPTETGPPRTAGPDSPVPPGTVAAAPPPPSGTSGTAQADPPPSSGTPGASGAGAPPPVQPPGTAEAELERLRAEVAELRGQLVVRRERRRRGFAVRRTVAAILAALAGLGLVASLIGLWGGRTVLNTDRWVATVGTLPEHPEVTNAVATYLTDEVFSALNVEQRLAEVLPPRATFLAGPVTGAVHGYTRDLVAKFMASEQFRALWVTANRFAHARIVAIAEGTSPSVSVEGSTVTLNLLPVVNNLLVTIENQLPTIFGKEIDLPTLSSGEIPPGLHQRIETALGVSLPADFAQITLYDRPMLGQIQQTVVTVKRFLVLLVAGTLLALVLALWISPHRRRTLLQLGMWTAISAVVLSSALRAVRDQLLGLVPEGMYRQAVSVAVYDIFSDLRVWGLWALWTGVAVAVLCYLVGPGRFPVALRRYVAAGARAVAGKARSVGTDVRLRTWIARHLDVLRVGGVIVAAVVALLFSSWTALLVIAVVLVGYEVLVTLLARGVEVPPPDAEPPADAAPPVTTGRPQVIPGG</sequence>
<gene>
    <name evidence="3" type="ORF">Pta02_03980</name>
</gene>
<reference evidence="3" key="1">
    <citation type="submission" date="2021-01" db="EMBL/GenBank/DDBJ databases">
        <title>Whole genome shotgun sequence of Planobispora takensis NBRC 109077.</title>
        <authorList>
            <person name="Komaki H."/>
            <person name="Tamura T."/>
        </authorList>
    </citation>
    <scope>NUCLEOTIDE SEQUENCE</scope>
    <source>
        <strain evidence="3">NBRC 109077</strain>
    </source>
</reference>
<feature type="region of interest" description="Disordered" evidence="1">
    <location>
        <begin position="1"/>
        <end position="77"/>
    </location>
</feature>
<evidence type="ECO:0000256" key="1">
    <source>
        <dbReference type="SAM" id="MobiDB-lite"/>
    </source>
</evidence>
<dbReference type="RefSeq" id="WP_203872892.1">
    <property type="nucleotide sequence ID" value="NZ_BOOK01000002.1"/>
</dbReference>
<feature type="compositionally biased region" description="Basic and acidic residues" evidence="1">
    <location>
        <begin position="1"/>
        <end position="12"/>
    </location>
</feature>
<evidence type="ECO:0000256" key="2">
    <source>
        <dbReference type="SAM" id="Phobius"/>
    </source>
</evidence>
<proteinExistence type="predicted"/>
<keyword evidence="2" id="KW-0472">Membrane</keyword>
<accession>A0A8J3WPQ4</accession>
<protein>
    <recommendedName>
        <fullName evidence="5">Integral membrane protein</fullName>
    </recommendedName>
</protein>
<organism evidence="3 4">
    <name type="scientific">Planobispora takensis</name>
    <dbReference type="NCBI Taxonomy" id="1367882"/>
    <lineage>
        <taxon>Bacteria</taxon>
        <taxon>Bacillati</taxon>
        <taxon>Actinomycetota</taxon>
        <taxon>Actinomycetes</taxon>
        <taxon>Streptosporangiales</taxon>
        <taxon>Streptosporangiaceae</taxon>
        <taxon>Planobispora</taxon>
    </lineage>
</organism>
<keyword evidence="4" id="KW-1185">Reference proteome</keyword>
<evidence type="ECO:0000313" key="4">
    <source>
        <dbReference type="Proteomes" id="UP000634476"/>
    </source>
</evidence>
<feature type="transmembrane region" description="Helical" evidence="2">
    <location>
        <begin position="326"/>
        <end position="345"/>
    </location>
</feature>
<evidence type="ECO:0000313" key="3">
    <source>
        <dbReference type="EMBL" id="GIH98389.1"/>
    </source>
</evidence>
<comment type="caution">
    <text evidence="3">The sequence shown here is derived from an EMBL/GenBank/DDBJ whole genome shotgun (WGS) entry which is preliminary data.</text>
</comment>
<evidence type="ECO:0008006" key="5">
    <source>
        <dbReference type="Google" id="ProtNLM"/>
    </source>
</evidence>
<feature type="transmembrane region" description="Helical" evidence="2">
    <location>
        <begin position="109"/>
        <end position="130"/>
    </location>
</feature>
<feature type="transmembrane region" description="Helical" evidence="2">
    <location>
        <begin position="404"/>
        <end position="423"/>
    </location>
</feature>
<feature type="compositionally biased region" description="Pro residues" evidence="1">
    <location>
        <begin position="26"/>
        <end position="41"/>
    </location>
</feature>
<dbReference type="EMBL" id="BOOK01000002">
    <property type="protein sequence ID" value="GIH98389.1"/>
    <property type="molecule type" value="Genomic_DNA"/>
</dbReference>
<keyword evidence="2" id="KW-1133">Transmembrane helix</keyword>
<dbReference type="AlphaFoldDB" id="A0A8J3WPQ4"/>
<keyword evidence="2" id="KW-0812">Transmembrane</keyword>
<feature type="compositionally biased region" description="Low complexity" evidence="1">
    <location>
        <begin position="13"/>
        <end position="24"/>
    </location>
</feature>
<name>A0A8J3WPQ4_9ACTN</name>